<dbReference type="AlphaFoldDB" id="A0A2R3Z1K7"/>
<evidence type="ECO:0000313" key="3">
    <source>
        <dbReference type="Proteomes" id="UP000241507"/>
    </source>
</evidence>
<dbReference type="OrthoDB" id="883248at2"/>
<keyword evidence="3" id="KW-1185">Reference proteome</keyword>
<keyword evidence="1" id="KW-0732">Signal</keyword>
<feature type="signal peptide" evidence="1">
    <location>
        <begin position="1"/>
        <end position="18"/>
    </location>
</feature>
<evidence type="ECO:0000313" key="2">
    <source>
        <dbReference type="EMBL" id="AVR44125.1"/>
    </source>
</evidence>
<organism evidence="2 3">
    <name type="scientific">Christiangramia fulva</name>
    <dbReference type="NCBI Taxonomy" id="2126553"/>
    <lineage>
        <taxon>Bacteria</taxon>
        <taxon>Pseudomonadati</taxon>
        <taxon>Bacteroidota</taxon>
        <taxon>Flavobacteriia</taxon>
        <taxon>Flavobacteriales</taxon>
        <taxon>Flavobacteriaceae</taxon>
        <taxon>Christiangramia</taxon>
    </lineage>
</organism>
<sequence>MKKIFFIGFFLFGCNAFSQTSNQFSLNFLIPSAEYEASVGDNSTIDGLVGLGFGYHDASYLDEPQFGIFPQFEAQYRYYYNFKKREEKGKKISENSGNYIAAVGILAGGNPVFGDMELRNDYSGLIGPAWGLQRIYDSNFKLNLNLGAGYGFNDYDESSFQVLIDIQLGFKLGR</sequence>
<evidence type="ECO:0008006" key="4">
    <source>
        <dbReference type="Google" id="ProtNLM"/>
    </source>
</evidence>
<dbReference type="EMBL" id="CP028136">
    <property type="protein sequence ID" value="AVR44125.1"/>
    <property type="molecule type" value="Genomic_DNA"/>
</dbReference>
<feature type="chain" id="PRO_5015360860" description="Outer membrane protein beta-barrel domain-containing protein" evidence="1">
    <location>
        <begin position="19"/>
        <end position="174"/>
    </location>
</feature>
<gene>
    <name evidence="2" type="ORF">C7S20_01970</name>
</gene>
<accession>A0A2R3Z1K7</accession>
<dbReference type="Proteomes" id="UP000241507">
    <property type="component" value="Chromosome"/>
</dbReference>
<name>A0A2R3Z1K7_9FLAO</name>
<protein>
    <recommendedName>
        <fullName evidence="4">Outer membrane protein beta-barrel domain-containing protein</fullName>
    </recommendedName>
</protein>
<reference evidence="3" key="1">
    <citation type="submission" date="2018-03" db="EMBL/GenBank/DDBJ databases">
        <title>Gramella fulva sp. nov., isolated from a dry surface of tidal flat.</title>
        <authorList>
            <person name="Hwang S.H."/>
            <person name="Hwang W.M."/>
            <person name="Kang K."/>
            <person name="Ahn T.-Y."/>
        </authorList>
    </citation>
    <scope>NUCLEOTIDE SEQUENCE [LARGE SCALE GENOMIC DNA]</scope>
    <source>
        <strain evidence="3">SH35</strain>
    </source>
</reference>
<evidence type="ECO:0000256" key="1">
    <source>
        <dbReference type="SAM" id="SignalP"/>
    </source>
</evidence>
<dbReference type="KEGG" id="grs:C7S20_01970"/>
<dbReference type="RefSeq" id="WP_107010909.1">
    <property type="nucleotide sequence ID" value="NZ_CP028136.1"/>
</dbReference>
<proteinExistence type="predicted"/>